<accession>A0A9W9XS63</accession>
<evidence type="ECO:0000313" key="1">
    <source>
        <dbReference type="EMBL" id="KAJ5497570.1"/>
    </source>
</evidence>
<reference evidence="1" key="2">
    <citation type="journal article" date="2023" name="IMA Fungus">
        <title>Comparative genomic study of the Penicillium genus elucidates a diverse pangenome and 15 lateral gene transfer events.</title>
        <authorList>
            <person name="Petersen C."/>
            <person name="Sorensen T."/>
            <person name="Nielsen M.R."/>
            <person name="Sondergaard T.E."/>
            <person name="Sorensen J.L."/>
            <person name="Fitzpatrick D.A."/>
            <person name="Frisvad J.C."/>
            <person name="Nielsen K.L."/>
        </authorList>
    </citation>
    <scope>NUCLEOTIDE SEQUENCE</scope>
    <source>
        <strain evidence="1">IBT 29495</strain>
    </source>
</reference>
<dbReference type="InterPro" id="IPR011990">
    <property type="entry name" value="TPR-like_helical_dom_sf"/>
</dbReference>
<dbReference type="AlphaFoldDB" id="A0A9W9XS63"/>
<sequence length="233" mass="25705">MRLASTYRGQGKLESAEQLGLEVLTTCQASLGTNHPVTLTCLENLASTYQNQGRLSDAGDFRKRGLEISKIVHGETHVETLMLMSNLSATIRYQGRLEEAKDLGGKALRRMREAGLDHHMGVPMARLAVTYHMLQLGPEAEALATRALRLMEEIYGEGDLYTIYAMVNLSIICQSQNKLEAAKDLAETVYARRERIFGKDHPVTAAALENLRQISYAGGSEGISRRLIRGLTG</sequence>
<name>A0A9W9XS63_9EURO</name>
<gene>
    <name evidence="1" type="ORF">N7463_009557</name>
</gene>
<keyword evidence="2" id="KW-1185">Reference proteome</keyword>
<proteinExistence type="predicted"/>
<dbReference type="Gene3D" id="1.25.40.10">
    <property type="entry name" value="Tetratricopeptide repeat domain"/>
    <property type="match status" value="2"/>
</dbReference>
<dbReference type="InterPro" id="IPR053137">
    <property type="entry name" value="NLR-like"/>
</dbReference>
<dbReference type="Pfam" id="PF13424">
    <property type="entry name" value="TPR_12"/>
    <property type="match status" value="2"/>
</dbReference>
<dbReference type="PANTHER" id="PTHR46082:SF11">
    <property type="entry name" value="AAA+ ATPASE DOMAIN-CONTAINING PROTEIN-RELATED"/>
    <property type="match status" value="1"/>
</dbReference>
<comment type="caution">
    <text evidence="1">The sequence shown here is derived from an EMBL/GenBank/DDBJ whole genome shotgun (WGS) entry which is preliminary data.</text>
</comment>
<dbReference type="PANTHER" id="PTHR46082">
    <property type="entry name" value="ATP/GTP-BINDING PROTEIN-RELATED"/>
    <property type="match status" value="1"/>
</dbReference>
<dbReference type="EMBL" id="JAPWDS010000005">
    <property type="protein sequence ID" value="KAJ5497570.1"/>
    <property type="molecule type" value="Genomic_DNA"/>
</dbReference>
<reference evidence="1" key="1">
    <citation type="submission" date="2022-12" db="EMBL/GenBank/DDBJ databases">
        <authorList>
            <person name="Petersen C."/>
        </authorList>
    </citation>
    <scope>NUCLEOTIDE SEQUENCE</scope>
    <source>
        <strain evidence="1">IBT 29495</strain>
    </source>
</reference>
<dbReference type="Proteomes" id="UP001149954">
    <property type="component" value="Unassembled WGS sequence"/>
</dbReference>
<dbReference type="OrthoDB" id="5986190at2759"/>
<dbReference type="SUPFAM" id="SSF48452">
    <property type="entry name" value="TPR-like"/>
    <property type="match status" value="2"/>
</dbReference>
<evidence type="ECO:0000313" key="2">
    <source>
        <dbReference type="Proteomes" id="UP001149954"/>
    </source>
</evidence>
<organism evidence="1 2">
    <name type="scientific">Penicillium fimorum</name>
    <dbReference type="NCBI Taxonomy" id="1882269"/>
    <lineage>
        <taxon>Eukaryota</taxon>
        <taxon>Fungi</taxon>
        <taxon>Dikarya</taxon>
        <taxon>Ascomycota</taxon>
        <taxon>Pezizomycotina</taxon>
        <taxon>Eurotiomycetes</taxon>
        <taxon>Eurotiomycetidae</taxon>
        <taxon>Eurotiales</taxon>
        <taxon>Aspergillaceae</taxon>
        <taxon>Penicillium</taxon>
    </lineage>
</organism>
<dbReference type="Pfam" id="PF13374">
    <property type="entry name" value="TPR_10"/>
    <property type="match status" value="1"/>
</dbReference>
<protein>
    <submittedName>
        <fullName evidence="1">Uncharacterized protein</fullName>
    </submittedName>
</protein>